<keyword evidence="5" id="KW-1185">Reference proteome</keyword>
<dbReference type="PANTHER" id="PTHR43477">
    <property type="entry name" value="DIHYDROANTICAPSIN 7-DEHYDROGENASE"/>
    <property type="match status" value="1"/>
</dbReference>
<keyword evidence="2" id="KW-0560">Oxidoreductase</keyword>
<evidence type="ECO:0000313" key="4">
    <source>
        <dbReference type="EMBL" id="WIY24762.1"/>
    </source>
</evidence>
<gene>
    <name evidence="4" type="ORF">QPJ95_19960</name>
</gene>
<dbReference type="GO" id="GO:0016491">
    <property type="term" value="F:oxidoreductase activity"/>
    <property type="evidence" value="ECO:0007669"/>
    <property type="project" value="UniProtKB-KW"/>
</dbReference>
<dbReference type="RefSeq" id="WP_270920359.1">
    <property type="nucleotide sequence ID" value="NZ_CP127247.1"/>
</dbReference>
<evidence type="ECO:0000313" key="5">
    <source>
        <dbReference type="Proteomes" id="UP001238334"/>
    </source>
</evidence>
<name>A0A9Y2KZI9_9RHOB</name>
<dbReference type="InterPro" id="IPR002347">
    <property type="entry name" value="SDR_fam"/>
</dbReference>
<evidence type="ECO:0000256" key="1">
    <source>
        <dbReference type="ARBA" id="ARBA00006484"/>
    </source>
</evidence>
<dbReference type="SUPFAM" id="SSF51735">
    <property type="entry name" value="NAD(P)-binding Rossmann-fold domains"/>
    <property type="match status" value="1"/>
</dbReference>
<proteinExistence type="inferred from homology"/>
<dbReference type="Gene3D" id="3.40.50.720">
    <property type="entry name" value="NAD(P)-binding Rossmann-like Domain"/>
    <property type="match status" value="1"/>
</dbReference>
<reference evidence="4 5" key="1">
    <citation type="submission" date="2023-06" db="EMBL/GenBank/DDBJ databases">
        <title>Parasedimentitalea psychrophila sp. nov., a psychrophilic bacterium isolated from deep-sea sediment.</title>
        <authorList>
            <person name="Li A."/>
        </authorList>
    </citation>
    <scope>NUCLEOTIDE SEQUENCE [LARGE SCALE GENOMIC DNA]</scope>
    <source>
        <strain evidence="4 5">QS115</strain>
    </source>
</reference>
<organism evidence="4 5">
    <name type="scientific">Parasedimentitalea psychrophila</name>
    <dbReference type="NCBI Taxonomy" id="2997337"/>
    <lineage>
        <taxon>Bacteria</taxon>
        <taxon>Pseudomonadati</taxon>
        <taxon>Pseudomonadota</taxon>
        <taxon>Alphaproteobacteria</taxon>
        <taxon>Rhodobacterales</taxon>
        <taxon>Paracoccaceae</taxon>
        <taxon>Parasedimentitalea</taxon>
    </lineage>
</organism>
<dbReference type="Pfam" id="PF13561">
    <property type="entry name" value="adh_short_C2"/>
    <property type="match status" value="1"/>
</dbReference>
<dbReference type="PRINTS" id="PR00081">
    <property type="entry name" value="GDHRDH"/>
</dbReference>
<dbReference type="FunFam" id="3.40.50.720:FF:000084">
    <property type="entry name" value="Short-chain dehydrogenase reductase"/>
    <property type="match status" value="1"/>
</dbReference>
<dbReference type="Proteomes" id="UP001238334">
    <property type="component" value="Chromosome"/>
</dbReference>
<comment type="similarity">
    <text evidence="1">Belongs to the short-chain dehydrogenases/reductases (SDR) family.</text>
</comment>
<evidence type="ECO:0000256" key="2">
    <source>
        <dbReference type="ARBA" id="ARBA00023002"/>
    </source>
</evidence>
<accession>A0A9Y2KZI9</accession>
<dbReference type="AlphaFoldDB" id="A0A9Y2KZI9"/>
<sequence length="250" mass="25879">MRLANKTAFITAAGAGIGRATALAYAREGARVIATDINADALDSLRAELADISAAGHEVAVLDVTNHDAVKGCVAAHRDVNVLFNCAGYVHEGTLESTSSQDWDRSFDINVKSMFLLTQAFLPHFIANGGASVICMSSAASSLKGVPNRFAYTVTKAAVLGFIKSVAADYIGDGIRVNGICPGTVDSPSLAGRINQAADPEAAWKAFVARQPIGRVGTAEEIAAIALHLAGDESAYTTGTWVVADGGITL</sequence>
<evidence type="ECO:0000256" key="3">
    <source>
        <dbReference type="ARBA" id="ARBA00023027"/>
    </source>
</evidence>
<dbReference type="KEGG" id="ppso:QPJ95_19960"/>
<dbReference type="InterPro" id="IPR036291">
    <property type="entry name" value="NAD(P)-bd_dom_sf"/>
</dbReference>
<dbReference type="InterPro" id="IPR020904">
    <property type="entry name" value="Sc_DH/Rdtase_CS"/>
</dbReference>
<dbReference type="PANTHER" id="PTHR43477:SF4">
    <property type="entry name" value="DEHYDROGENASE_REDUCTASE SDR FAMILY MEMBER 6"/>
    <property type="match status" value="1"/>
</dbReference>
<protein>
    <submittedName>
        <fullName evidence="4">SDR family oxidoreductase</fullName>
    </submittedName>
</protein>
<dbReference type="EMBL" id="CP127247">
    <property type="protein sequence ID" value="WIY24762.1"/>
    <property type="molecule type" value="Genomic_DNA"/>
</dbReference>
<dbReference type="InterPro" id="IPR051122">
    <property type="entry name" value="SDR_DHRS6-like"/>
</dbReference>
<keyword evidence="3" id="KW-0520">NAD</keyword>
<dbReference type="PROSITE" id="PS00061">
    <property type="entry name" value="ADH_SHORT"/>
    <property type="match status" value="1"/>
</dbReference>